<dbReference type="PANTHER" id="PTHR36566">
    <property type="entry name" value="NICKEL INSERTION PROTEIN-RELATED"/>
    <property type="match status" value="1"/>
</dbReference>
<dbReference type="KEGG" id="mig:Metig_1798"/>
<evidence type="ECO:0000256" key="2">
    <source>
        <dbReference type="HAMAP-Rule" id="MF_01074"/>
    </source>
</evidence>
<dbReference type="GO" id="GO:0016151">
    <property type="term" value="F:nickel cation binding"/>
    <property type="evidence" value="ECO:0007669"/>
    <property type="project" value="UniProtKB-UniRule"/>
</dbReference>
<keyword evidence="2" id="KW-0456">Lyase</keyword>
<evidence type="ECO:0000313" key="3">
    <source>
        <dbReference type="EMBL" id="AEF97330.1"/>
    </source>
</evidence>
<dbReference type="Pfam" id="PF01969">
    <property type="entry name" value="Ni_insertion"/>
    <property type="match status" value="1"/>
</dbReference>
<dbReference type="InterPro" id="IPR002822">
    <property type="entry name" value="Ni_insertion"/>
</dbReference>
<protein>
    <recommendedName>
        <fullName evidence="2">Putative nickel insertion protein</fullName>
    </recommendedName>
</protein>
<dbReference type="OrthoDB" id="10691at2157"/>
<comment type="similarity">
    <text evidence="2">Belongs to the LarC family.</text>
</comment>
<dbReference type="GO" id="GO:0016829">
    <property type="term" value="F:lyase activity"/>
    <property type="evidence" value="ECO:0007669"/>
    <property type="project" value="UniProtKB-UniRule"/>
</dbReference>
<evidence type="ECO:0000313" key="4">
    <source>
        <dbReference type="Proteomes" id="UP000009227"/>
    </source>
</evidence>
<name>F6BCC4_METIK</name>
<dbReference type="HAMAP" id="MF_01074">
    <property type="entry name" value="LarC"/>
    <property type="match status" value="1"/>
</dbReference>
<gene>
    <name evidence="3" type="ordered locus">Metig_1798</name>
</gene>
<dbReference type="Gene3D" id="3.30.70.1380">
    <property type="entry name" value="Transcriptional regulatory protein pf0864 domain like"/>
    <property type="match status" value="1"/>
</dbReference>
<dbReference type="RefSeq" id="WP_013799919.1">
    <property type="nucleotide sequence ID" value="NC_015562.1"/>
</dbReference>
<keyword evidence="1 2" id="KW-0533">Nickel</keyword>
<accession>F6BCC4</accession>
<dbReference type="GeneID" id="10644675"/>
<reference evidence="3 4" key="1">
    <citation type="submission" date="2011-05" db="EMBL/GenBank/DDBJ databases">
        <title>Complete sequence of Methanotorris igneus Kol 5.</title>
        <authorList>
            <consortium name="US DOE Joint Genome Institute"/>
            <person name="Lucas S."/>
            <person name="Han J."/>
            <person name="Lapidus A."/>
            <person name="Cheng J.-F."/>
            <person name="Goodwin L."/>
            <person name="Pitluck S."/>
            <person name="Peters L."/>
            <person name="Mikhailova N."/>
            <person name="Chertkov O."/>
            <person name="Han C."/>
            <person name="Tapia R."/>
            <person name="Land M."/>
            <person name="Hauser L."/>
            <person name="Kyrpides N."/>
            <person name="Ivanova N."/>
            <person name="Pagani I."/>
            <person name="Sieprawska-Lupa M."/>
            <person name="Whitman W."/>
            <person name="Woyke T."/>
        </authorList>
    </citation>
    <scope>NUCLEOTIDE SEQUENCE [LARGE SCALE GENOMIC DNA]</scope>
    <source>
        <strain evidence="4">DSM 5666 / JCM 11834 / Kol 5</strain>
    </source>
</reference>
<dbReference type="Gene3D" id="3.10.20.300">
    <property type="entry name" value="mk0293 like domain"/>
    <property type="match status" value="1"/>
</dbReference>
<dbReference type="AlphaFoldDB" id="F6BCC4"/>
<evidence type="ECO:0000256" key="1">
    <source>
        <dbReference type="ARBA" id="ARBA00022596"/>
    </source>
</evidence>
<keyword evidence="4" id="KW-1185">Reference proteome</keyword>
<sequence>MIILNPFMGISGDMFLSAMVDFVDEEGLINTIKKVVDVDIEVKKVKKRGIIANKINIIPKEKENLENRNYKWIKKLIKNSSIDDNIKKHALGMFKILAEAEAKVHGIDVEKVHFHEIGQVDTIADIVGAAYCIEKLKNEEFYYTPINVGSGFVNTMHGKMPVPAPATLEILKGFEIFFSEYGELTTPTGATIIKYLNPKLAKSTFNVEKISYGAGDKDFEAPNVLRVIKAKDNFKDEVCLIETNVDDVSPEILGYLYEVLKDKVRDLHFIPCFMKKNRPAYIIRIIANAKDIDEICEILMQETGTIGIRVIPYVHRSIAKREFKTINVFGEDVKVKVSYFNGKIVSKKPEFEDLKKVAKKHNLPLKDVYLEVIKKIKNL</sequence>
<dbReference type="STRING" id="880724.Metig_1798"/>
<proteinExistence type="inferred from homology"/>
<dbReference type="PANTHER" id="PTHR36566:SF1">
    <property type="entry name" value="PYRIDINIUM-3,5-BISTHIOCARBOXYLIC ACID MONONUCLEOTIDE NICKEL INSERTION PROTEIN"/>
    <property type="match status" value="1"/>
</dbReference>
<dbReference type="NCBIfam" id="TIGR00299">
    <property type="entry name" value="nickel pincer cofactor biosynthesis protein LarC"/>
    <property type="match status" value="1"/>
</dbReference>
<dbReference type="Proteomes" id="UP000009227">
    <property type="component" value="Chromosome"/>
</dbReference>
<dbReference type="EMBL" id="CP002737">
    <property type="protein sequence ID" value="AEF97330.1"/>
    <property type="molecule type" value="Genomic_DNA"/>
</dbReference>
<dbReference type="HOGENOM" id="CLU_028523_2_1_2"/>
<organism evidence="4">
    <name type="scientific">Methanotorris igneus (strain DSM 5666 / JCM 11834 / Kol 5)</name>
    <dbReference type="NCBI Taxonomy" id="880724"/>
    <lineage>
        <taxon>Archaea</taxon>
        <taxon>Methanobacteriati</taxon>
        <taxon>Methanobacteriota</taxon>
        <taxon>Methanomada group</taxon>
        <taxon>Methanococci</taxon>
        <taxon>Methanococcales</taxon>
        <taxon>Methanocaldococcaceae</taxon>
        <taxon>Methanotorris</taxon>
    </lineage>
</organism>